<dbReference type="EMBL" id="LAZR01001542">
    <property type="protein sequence ID" value="KKN42998.1"/>
    <property type="molecule type" value="Genomic_DNA"/>
</dbReference>
<dbReference type="AlphaFoldDB" id="A0A0F9TNL7"/>
<gene>
    <name evidence="1" type="ORF">LCGC14_0707510</name>
</gene>
<evidence type="ECO:0000313" key="1">
    <source>
        <dbReference type="EMBL" id="KKN42998.1"/>
    </source>
</evidence>
<comment type="caution">
    <text evidence="1">The sequence shown here is derived from an EMBL/GenBank/DDBJ whole genome shotgun (WGS) entry which is preliminary data.</text>
</comment>
<proteinExistence type="predicted"/>
<accession>A0A0F9TNL7</accession>
<sequence length="178" mass="19663">MTRRSLTPKRKREIAAFNGWRTPQGEQVAIENGELVTLHDGRKIEYDHRYQLALGGADETANMQLITPAAHTEKSGKDAKLRAKDRRLRGKNKRRLKRSWPKGRGFGIPGWRKKLTGGGEGMTRELITEADRDVIKGSVVNAVKAALTNFIPGYHGKIVIKVNIQVNIATGGGATINV</sequence>
<name>A0A0F9TNL7_9ZZZZ</name>
<organism evidence="1">
    <name type="scientific">marine sediment metagenome</name>
    <dbReference type="NCBI Taxonomy" id="412755"/>
    <lineage>
        <taxon>unclassified sequences</taxon>
        <taxon>metagenomes</taxon>
        <taxon>ecological metagenomes</taxon>
    </lineage>
</organism>
<reference evidence="1" key="1">
    <citation type="journal article" date="2015" name="Nature">
        <title>Complex archaea that bridge the gap between prokaryotes and eukaryotes.</title>
        <authorList>
            <person name="Spang A."/>
            <person name="Saw J.H."/>
            <person name="Jorgensen S.L."/>
            <person name="Zaremba-Niedzwiedzka K."/>
            <person name="Martijn J."/>
            <person name="Lind A.E."/>
            <person name="van Eijk R."/>
            <person name="Schleper C."/>
            <person name="Guy L."/>
            <person name="Ettema T.J."/>
        </authorList>
    </citation>
    <scope>NUCLEOTIDE SEQUENCE</scope>
</reference>
<protein>
    <submittedName>
        <fullName evidence="1">Uncharacterized protein</fullName>
    </submittedName>
</protein>